<evidence type="ECO:0000256" key="1">
    <source>
        <dbReference type="ARBA" id="ARBA00001917"/>
    </source>
</evidence>
<evidence type="ECO:0000256" key="11">
    <source>
        <dbReference type="ARBA" id="ARBA00023002"/>
    </source>
</evidence>
<organism evidence="16 17">
    <name type="scientific">Natronogracilivirga saccharolytica</name>
    <dbReference type="NCBI Taxonomy" id="2812953"/>
    <lineage>
        <taxon>Bacteria</taxon>
        <taxon>Pseudomonadati</taxon>
        <taxon>Balneolota</taxon>
        <taxon>Balneolia</taxon>
        <taxon>Balneolales</taxon>
        <taxon>Cyclonatronaceae</taxon>
        <taxon>Natronogracilivirga</taxon>
    </lineage>
</organism>
<keyword evidence="9" id="KW-0288">FMN</keyword>
<evidence type="ECO:0000256" key="14">
    <source>
        <dbReference type="NCBIfam" id="TIGR01036"/>
    </source>
</evidence>
<evidence type="ECO:0000313" key="16">
    <source>
        <dbReference type="EMBL" id="MBP3193811.1"/>
    </source>
</evidence>
<evidence type="ECO:0000256" key="3">
    <source>
        <dbReference type="ARBA" id="ARBA00004370"/>
    </source>
</evidence>
<evidence type="ECO:0000256" key="4">
    <source>
        <dbReference type="ARBA" id="ARBA00005161"/>
    </source>
</evidence>
<dbReference type="InterPro" id="IPR005720">
    <property type="entry name" value="Dihydroorotate_DH_cat"/>
</dbReference>
<evidence type="ECO:0000256" key="5">
    <source>
        <dbReference type="ARBA" id="ARBA00005359"/>
    </source>
</evidence>
<evidence type="ECO:0000256" key="8">
    <source>
        <dbReference type="ARBA" id="ARBA00022630"/>
    </source>
</evidence>
<dbReference type="GO" id="GO:0005737">
    <property type="term" value="C:cytoplasm"/>
    <property type="evidence" value="ECO:0007669"/>
    <property type="project" value="InterPro"/>
</dbReference>
<keyword evidence="17" id="KW-1185">Reference proteome</keyword>
<keyword evidence="10" id="KW-0665">Pyrimidine biosynthesis</keyword>
<dbReference type="AlphaFoldDB" id="A0A8J7SD18"/>
<dbReference type="GO" id="GO:0106430">
    <property type="term" value="F:dihydroorotate dehydrogenase (quinone) activity"/>
    <property type="evidence" value="ECO:0007669"/>
    <property type="project" value="UniProtKB-EC"/>
</dbReference>
<dbReference type="GO" id="GO:0005886">
    <property type="term" value="C:plasma membrane"/>
    <property type="evidence" value="ECO:0007669"/>
    <property type="project" value="TreeGrafter"/>
</dbReference>
<evidence type="ECO:0000256" key="2">
    <source>
        <dbReference type="ARBA" id="ARBA00003125"/>
    </source>
</evidence>
<sequence length="366" mass="40188">MYRTLLRPLFFRMDPERAHHFVAGLGNAISRSPLIGKGLRNRQTSAWPSLRQDIAGISFPNPTGIAAGFDKNAQFTTLLQAMGFGYAEYGSITAKPSAGNPSPRLFRLVQDKALINRMGLNNEGASTICRRLHQLRTTHPTLFRDFPSGINIAKTHDSCIMGDDAIRDYVSSYLHARDVADYITLNISCPNTGEGKTFEEPGPLADLLDAIGDEQTDSLHPLFVKFSPDNDFTRLDQLVTICEERNITGYIVSNTSTDRSGLLTPEKKLSGIGRGGLSGAPLFSKTMEYISWFRRTLPNERILIACGGIDSPEKAVSLIKEGAHLLQVYTGLVYEGPGLIRRINNALAMQVEKEGAASLSELRNAD</sequence>
<dbReference type="Proteomes" id="UP000673975">
    <property type="component" value="Unassembled WGS sequence"/>
</dbReference>
<evidence type="ECO:0000313" key="17">
    <source>
        <dbReference type="Proteomes" id="UP000673975"/>
    </source>
</evidence>
<dbReference type="NCBIfam" id="NF003652">
    <property type="entry name" value="PRK05286.2-5"/>
    <property type="match status" value="1"/>
</dbReference>
<dbReference type="SUPFAM" id="SSF51395">
    <property type="entry name" value="FMN-linked oxidoreductases"/>
    <property type="match status" value="1"/>
</dbReference>
<dbReference type="Pfam" id="PF01180">
    <property type="entry name" value="DHO_dh"/>
    <property type="match status" value="1"/>
</dbReference>
<comment type="subcellular location">
    <subcellularLocation>
        <location evidence="3">Membrane</location>
    </subcellularLocation>
</comment>
<dbReference type="Gene3D" id="3.20.20.70">
    <property type="entry name" value="Aldolase class I"/>
    <property type="match status" value="1"/>
</dbReference>
<dbReference type="PANTHER" id="PTHR48109">
    <property type="entry name" value="DIHYDROOROTATE DEHYDROGENASE (QUINONE), MITOCHONDRIAL-RELATED"/>
    <property type="match status" value="1"/>
</dbReference>
<keyword evidence="11 16" id="KW-0560">Oxidoreductase</keyword>
<dbReference type="EC" id="1.3.5.2" evidence="6 14"/>
<keyword evidence="8" id="KW-0285">Flavoprotein</keyword>
<dbReference type="EMBL" id="JAFIDN010000014">
    <property type="protein sequence ID" value="MBP3193811.1"/>
    <property type="molecule type" value="Genomic_DNA"/>
</dbReference>
<reference evidence="16" key="1">
    <citation type="submission" date="2021-02" db="EMBL/GenBank/DDBJ databases">
        <title>Natronogracilivirga saccharolytica gen. nov. sp. nov. a new anaerobic, haloalkiliphilic carbohydrate-fermenting bacterium from soda lake and proposing of Cyclonatronumiaceae fam. nov. in the phylum Balneolaeota.</title>
        <authorList>
            <person name="Zhilina T.N."/>
            <person name="Sorokin D.Y."/>
            <person name="Zavarzina D.G."/>
            <person name="Toshchakov S.V."/>
            <person name="Kublanov I.V."/>
        </authorList>
    </citation>
    <scope>NUCLEOTIDE SEQUENCE</scope>
    <source>
        <strain evidence="16">Z-1702</strain>
    </source>
</reference>
<evidence type="ECO:0000256" key="12">
    <source>
        <dbReference type="ARBA" id="ARBA00023136"/>
    </source>
</evidence>
<dbReference type="UniPathway" id="UPA00070">
    <property type="reaction ID" value="UER00946"/>
</dbReference>
<evidence type="ECO:0000256" key="9">
    <source>
        <dbReference type="ARBA" id="ARBA00022643"/>
    </source>
</evidence>
<gene>
    <name evidence="16" type="ORF">NATSA_14130</name>
</gene>
<proteinExistence type="inferred from homology"/>
<accession>A0A8J7SD18</accession>
<protein>
    <recommendedName>
        <fullName evidence="7 14">Dihydroorotate dehydrogenase (quinone)</fullName>
        <ecNumber evidence="6 14">1.3.5.2</ecNumber>
    </recommendedName>
</protein>
<dbReference type="InterPro" id="IPR013785">
    <property type="entry name" value="Aldolase_TIM"/>
</dbReference>
<comment type="similarity">
    <text evidence="5">Belongs to the dihydroorotate dehydrogenase family. Type 2 subfamily.</text>
</comment>
<comment type="pathway">
    <text evidence="4">Pyrimidine metabolism; UMP biosynthesis via de novo pathway; orotate from (S)-dihydroorotate (quinone route): step 1/1.</text>
</comment>
<dbReference type="PROSITE" id="PS00912">
    <property type="entry name" value="DHODEHASE_2"/>
    <property type="match status" value="1"/>
</dbReference>
<evidence type="ECO:0000256" key="13">
    <source>
        <dbReference type="ARBA" id="ARBA00048639"/>
    </source>
</evidence>
<evidence type="ECO:0000256" key="10">
    <source>
        <dbReference type="ARBA" id="ARBA00022975"/>
    </source>
</evidence>
<dbReference type="CDD" id="cd04738">
    <property type="entry name" value="DHOD_2_like"/>
    <property type="match status" value="1"/>
</dbReference>
<dbReference type="GO" id="GO:0044205">
    <property type="term" value="P:'de novo' UMP biosynthetic process"/>
    <property type="evidence" value="ECO:0007669"/>
    <property type="project" value="UniProtKB-UniPathway"/>
</dbReference>
<comment type="function">
    <text evidence="2">Catalyzes the conversion of dihydroorotate to orotate with quinone as electron acceptor.</text>
</comment>
<name>A0A8J7SD18_9BACT</name>
<comment type="catalytic activity">
    <reaction evidence="13">
        <text>(S)-dihydroorotate + a quinone = orotate + a quinol</text>
        <dbReference type="Rhea" id="RHEA:30187"/>
        <dbReference type="ChEBI" id="CHEBI:24646"/>
        <dbReference type="ChEBI" id="CHEBI:30839"/>
        <dbReference type="ChEBI" id="CHEBI:30864"/>
        <dbReference type="ChEBI" id="CHEBI:132124"/>
        <dbReference type="EC" id="1.3.5.2"/>
    </reaction>
</comment>
<keyword evidence="12" id="KW-0472">Membrane</keyword>
<evidence type="ECO:0000256" key="7">
    <source>
        <dbReference type="ARBA" id="ARBA00018366"/>
    </source>
</evidence>
<dbReference type="PANTHER" id="PTHR48109:SF4">
    <property type="entry name" value="DIHYDROOROTATE DEHYDROGENASE (QUINONE), MITOCHONDRIAL"/>
    <property type="match status" value="1"/>
</dbReference>
<comment type="caution">
    <text evidence="16">The sequence shown here is derived from an EMBL/GenBank/DDBJ whole genome shotgun (WGS) entry which is preliminary data.</text>
</comment>
<feature type="domain" description="Dihydroorotate dehydrogenase catalytic" evidence="15">
    <location>
        <begin position="50"/>
        <end position="348"/>
    </location>
</feature>
<dbReference type="RefSeq" id="WP_210513268.1">
    <property type="nucleotide sequence ID" value="NZ_JAFIDN010000014.1"/>
</dbReference>
<dbReference type="InterPro" id="IPR005719">
    <property type="entry name" value="Dihydroorotate_DH_2"/>
</dbReference>
<dbReference type="InterPro" id="IPR001295">
    <property type="entry name" value="Dihydroorotate_DH_CS"/>
</dbReference>
<dbReference type="InterPro" id="IPR050074">
    <property type="entry name" value="DHO_dehydrogenase"/>
</dbReference>
<evidence type="ECO:0000256" key="6">
    <source>
        <dbReference type="ARBA" id="ARBA00012791"/>
    </source>
</evidence>
<dbReference type="GO" id="GO:0006207">
    <property type="term" value="P:'de novo' pyrimidine nucleobase biosynthetic process"/>
    <property type="evidence" value="ECO:0007669"/>
    <property type="project" value="UniProtKB-UniRule"/>
</dbReference>
<evidence type="ECO:0000259" key="15">
    <source>
        <dbReference type="Pfam" id="PF01180"/>
    </source>
</evidence>
<comment type="cofactor">
    <cofactor evidence="1">
        <name>FMN</name>
        <dbReference type="ChEBI" id="CHEBI:58210"/>
    </cofactor>
</comment>
<dbReference type="NCBIfam" id="TIGR01036">
    <property type="entry name" value="pyrD_sub2"/>
    <property type="match status" value="1"/>
</dbReference>